<reference evidence="2 3" key="1">
    <citation type="submission" date="2019-01" db="EMBL/GenBank/DDBJ databases">
        <title>Intercellular communication is required for trap formation in the nematode-trapping fungus Duddingtonia flagrans.</title>
        <authorList>
            <person name="Youssar L."/>
            <person name="Wernet V."/>
            <person name="Hensel N."/>
            <person name="Hildebrandt H.-G."/>
            <person name="Fischer R."/>
        </authorList>
    </citation>
    <scope>NUCLEOTIDE SEQUENCE [LARGE SCALE GENOMIC DNA]</scope>
    <source>
        <strain evidence="2 3">CBS H-5679</strain>
    </source>
</reference>
<proteinExistence type="predicted"/>
<evidence type="ECO:0000256" key="1">
    <source>
        <dbReference type="SAM" id="SignalP"/>
    </source>
</evidence>
<sequence length="278" mass="31009">MHPLLLAVLSALASQALAGPLDTGILLSRDALAEIPEYNVSKRHDPFHHEEIGITGRDLLNHLHENYSHRNFIREIKSTPDNKTFTAYEIPDDLMDIAIRSFPLRKRHANIVKMKKRALAKRSEPILFGPQDRRDLGKRSGTEGLSNFKYESYCEGGKKVTNDVYLSAMNFFCLQHNDYLRDFLSSGGAQPPSYCRAGPYPLADGGEGDFVFHYAKDEAFPWYNMAYTCKQLTQLVDCAQEGFTTGGTIHTISKVGNGNVRYAINPGDTSSGQPFDSG</sequence>
<feature type="signal peptide" evidence="1">
    <location>
        <begin position="1"/>
        <end position="18"/>
    </location>
</feature>
<evidence type="ECO:0000313" key="2">
    <source>
        <dbReference type="EMBL" id="RVD80838.1"/>
    </source>
</evidence>
<dbReference type="RefSeq" id="XP_067486382.1">
    <property type="nucleotide sequence ID" value="XM_067638500.1"/>
</dbReference>
<dbReference type="OrthoDB" id="5400830at2759"/>
<dbReference type="EMBL" id="SAEB01000012">
    <property type="protein sequence ID" value="RVD80838.1"/>
    <property type="molecule type" value="Genomic_DNA"/>
</dbReference>
<organism evidence="2 3">
    <name type="scientific">Arthrobotrys flagrans</name>
    <name type="common">Nematode-trapping fungus</name>
    <name type="synonym">Trichothecium flagrans</name>
    <dbReference type="NCBI Taxonomy" id="97331"/>
    <lineage>
        <taxon>Eukaryota</taxon>
        <taxon>Fungi</taxon>
        <taxon>Dikarya</taxon>
        <taxon>Ascomycota</taxon>
        <taxon>Pezizomycotina</taxon>
        <taxon>Orbiliomycetes</taxon>
        <taxon>Orbiliales</taxon>
        <taxon>Orbiliaceae</taxon>
        <taxon>Arthrobotrys</taxon>
    </lineage>
</organism>
<accession>A0A436ZPL6</accession>
<dbReference type="VEuPathDB" id="FungiDB:DFL_008725"/>
<keyword evidence="3" id="KW-1185">Reference proteome</keyword>
<gene>
    <name evidence="2" type="ORF">DFL_008725</name>
</gene>
<dbReference type="AlphaFoldDB" id="A0A436ZPL6"/>
<evidence type="ECO:0000313" key="3">
    <source>
        <dbReference type="Proteomes" id="UP000283090"/>
    </source>
</evidence>
<dbReference type="GeneID" id="93591036"/>
<protein>
    <submittedName>
        <fullName evidence="2">Uncharacterized protein</fullName>
    </submittedName>
</protein>
<dbReference type="Proteomes" id="UP000283090">
    <property type="component" value="Unassembled WGS sequence"/>
</dbReference>
<feature type="chain" id="PRO_5019575082" evidence="1">
    <location>
        <begin position="19"/>
        <end position="278"/>
    </location>
</feature>
<name>A0A436ZPL6_ARTFL</name>
<comment type="caution">
    <text evidence="2">The sequence shown here is derived from an EMBL/GenBank/DDBJ whole genome shotgun (WGS) entry which is preliminary data.</text>
</comment>
<keyword evidence="1" id="KW-0732">Signal</keyword>